<keyword evidence="2" id="KW-0732">Signal</keyword>
<feature type="region of interest" description="Disordered" evidence="1">
    <location>
        <begin position="28"/>
        <end position="61"/>
    </location>
</feature>
<reference evidence="3 4" key="1">
    <citation type="journal article" date="2018" name="Cell">
        <title>The Chara Genome: Secondary Complexity and Implications for Plant Terrestrialization.</title>
        <authorList>
            <person name="Nishiyama T."/>
            <person name="Sakayama H."/>
            <person name="Vries J.D."/>
            <person name="Buschmann H."/>
            <person name="Saint-Marcoux D."/>
            <person name="Ullrich K.K."/>
            <person name="Haas F.B."/>
            <person name="Vanderstraeten L."/>
            <person name="Becker D."/>
            <person name="Lang D."/>
            <person name="Vosolsobe S."/>
            <person name="Rombauts S."/>
            <person name="Wilhelmsson P.K.I."/>
            <person name="Janitza P."/>
            <person name="Kern R."/>
            <person name="Heyl A."/>
            <person name="Rumpler F."/>
            <person name="Villalobos L.I.A.C."/>
            <person name="Clay J.M."/>
            <person name="Skokan R."/>
            <person name="Toyoda A."/>
            <person name="Suzuki Y."/>
            <person name="Kagoshima H."/>
            <person name="Schijlen E."/>
            <person name="Tajeshwar N."/>
            <person name="Catarino B."/>
            <person name="Hetherington A.J."/>
            <person name="Saltykova A."/>
            <person name="Bonnot C."/>
            <person name="Breuninger H."/>
            <person name="Symeonidi A."/>
            <person name="Radhakrishnan G.V."/>
            <person name="Van Nieuwerburgh F."/>
            <person name="Deforce D."/>
            <person name="Chang C."/>
            <person name="Karol K.G."/>
            <person name="Hedrich R."/>
            <person name="Ulvskov P."/>
            <person name="Glockner G."/>
            <person name="Delwiche C.F."/>
            <person name="Petrasek J."/>
            <person name="Van de Peer Y."/>
            <person name="Friml J."/>
            <person name="Beilby M."/>
            <person name="Dolan L."/>
            <person name="Kohara Y."/>
            <person name="Sugano S."/>
            <person name="Fujiyama A."/>
            <person name="Delaux P.-M."/>
            <person name="Quint M."/>
            <person name="TheiBen G."/>
            <person name="Hagemann M."/>
            <person name="Harholt J."/>
            <person name="Dunand C."/>
            <person name="Zachgo S."/>
            <person name="Langdale J."/>
            <person name="Maumus F."/>
            <person name="Straeten D.V.D."/>
            <person name="Gould S.B."/>
            <person name="Rensing S.A."/>
        </authorList>
    </citation>
    <scope>NUCLEOTIDE SEQUENCE [LARGE SCALE GENOMIC DNA]</scope>
    <source>
        <strain evidence="3 4">S276</strain>
    </source>
</reference>
<evidence type="ECO:0000256" key="2">
    <source>
        <dbReference type="SAM" id="SignalP"/>
    </source>
</evidence>
<evidence type="ECO:0000313" key="4">
    <source>
        <dbReference type="Proteomes" id="UP000265515"/>
    </source>
</evidence>
<dbReference type="EMBL" id="BFEA01002843">
    <property type="protein sequence ID" value="GBG42794.1"/>
    <property type="molecule type" value="Genomic_DNA"/>
</dbReference>
<protein>
    <recommendedName>
        <fullName evidence="5">Strictosidine synthase conserved region domain-containing protein</fullName>
    </recommendedName>
</protein>
<keyword evidence="4" id="KW-1185">Reference proteome</keyword>
<accession>A0A388JJV4</accession>
<feature type="signal peptide" evidence="2">
    <location>
        <begin position="1"/>
        <end position="24"/>
    </location>
</feature>
<sequence length="280" mass="29933">MAVFSLTFIIVVAVSMLHVIWVAATASSSSSPPRALSPQSPPSPSSRRVKRGDAYSAGDGRPSLGFERGKLLREGALFGNLRILNTTFLSGSSELIAENAMLPKPPTNEQHVWAMALSPPPDDSLFFIMSDHIYKLPLDVGPGRKIVTAIAGPWISAANTSVAIGMAIEDPDLAGSGSPQSGNSNSSRGSILHVSDCSNFTLRALAMDGTELFSRNYRGVLFGDQSELSGPYVPYCFRTLAVDNARRVLYAASFYAIYRMNLTSDTLKLSAGRALDWAAA</sequence>
<comment type="caution">
    <text evidence="3">The sequence shown here is derived from an EMBL/GenBank/DDBJ whole genome shotgun (WGS) entry which is preliminary data.</text>
</comment>
<dbReference type="Proteomes" id="UP000265515">
    <property type="component" value="Unassembled WGS sequence"/>
</dbReference>
<evidence type="ECO:0008006" key="5">
    <source>
        <dbReference type="Google" id="ProtNLM"/>
    </source>
</evidence>
<dbReference type="AlphaFoldDB" id="A0A388JJV4"/>
<evidence type="ECO:0000313" key="3">
    <source>
        <dbReference type="EMBL" id="GBG42794.1"/>
    </source>
</evidence>
<organism evidence="3 4">
    <name type="scientific">Chara braunii</name>
    <name type="common">Braun's stonewort</name>
    <dbReference type="NCBI Taxonomy" id="69332"/>
    <lineage>
        <taxon>Eukaryota</taxon>
        <taxon>Viridiplantae</taxon>
        <taxon>Streptophyta</taxon>
        <taxon>Charophyceae</taxon>
        <taxon>Charales</taxon>
        <taxon>Characeae</taxon>
        <taxon>Chara</taxon>
    </lineage>
</organism>
<proteinExistence type="predicted"/>
<feature type="compositionally biased region" description="Low complexity" evidence="1">
    <location>
        <begin position="28"/>
        <end position="38"/>
    </location>
</feature>
<gene>
    <name evidence="3" type="ORF">CBR_g76276</name>
</gene>
<feature type="chain" id="PRO_5017296955" description="Strictosidine synthase conserved region domain-containing protein" evidence="2">
    <location>
        <begin position="25"/>
        <end position="280"/>
    </location>
</feature>
<evidence type="ECO:0000256" key="1">
    <source>
        <dbReference type="SAM" id="MobiDB-lite"/>
    </source>
</evidence>
<name>A0A388JJV4_CHABU</name>
<dbReference type="Gramene" id="GBG42794">
    <property type="protein sequence ID" value="GBG42794"/>
    <property type="gene ID" value="CBR_g76276"/>
</dbReference>